<comment type="caution">
    <text evidence="1">The sequence shown here is derived from an EMBL/GenBank/DDBJ whole genome shotgun (WGS) entry which is preliminary data.</text>
</comment>
<dbReference type="Proteomes" id="UP000235145">
    <property type="component" value="Unassembled WGS sequence"/>
</dbReference>
<proteinExistence type="predicted"/>
<evidence type="ECO:0000313" key="2">
    <source>
        <dbReference type="Proteomes" id="UP000235145"/>
    </source>
</evidence>
<evidence type="ECO:0000313" key="1">
    <source>
        <dbReference type="EMBL" id="KAJ0224918.1"/>
    </source>
</evidence>
<sequence>MVCSKKHRILSLDSTNEVKWRQLSSTLASLPIITSTASGSSTTSNLSLNRRRQLLVRRHLLTSAKVSEALVGPLQQANHFPLLIRESIQTQDPALLEFAWIELHRLIIKVRFINF</sequence>
<dbReference type="AlphaFoldDB" id="A0A9R1WMR5"/>
<keyword evidence="2" id="KW-1185">Reference proteome</keyword>
<dbReference type="EMBL" id="NBSK02000001">
    <property type="protein sequence ID" value="KAJ0224918.1"/>
    <property type="molecule type" value="Genomic_DNA"/>
</dbReference>
<protein>
    <submittedName>
        <fullName evidence="1">Uncharacterized protein</fullName>
    </submittedName>
</protein>
<name>A0A9R1WMR5_LACSA</name>
<organism evidence="1 2">
    <name type="scientific">Lactuca sativa</name>
    <name type="common">Garden lettuce</name>
    <dbReference type="NCBI Taxonomy" id="4236"/>
    <lineage>
        <taxon>Eukaryota</taxon>
        <taxon>Viridiplantae</taxon>
        <taxon>Streptophyta</taxon>
        <taxon>Embryophyta</taxon>
        <taxon>Tracheophyta</taxon>
        <taxon>Spermatophyta</taxon>
        <taxon>Magnoliopsida</taxon>
        <taxon>eudicotyledons</taxon>
        <taxon>Gunneridae</taxon>
        <taxon>Pentapetalae</taxon>
        <taxon>asterids</taxon>
        <taxon>campanulids</taxon>
        <taxon>Asterales</taxon>
        <taxon>Asteraceae</taxon>
        <taxon>Cichorioideae</taxon>
        <taxon>Cichorieae</taxon>
        <taxon>Lactucinae</taxon>
        <taxon>Lactuca</taxon>
    </lineage>
</organism>
<reference evidence="1 2" key="1">
    <citation type="journal article" date="2017" name="Nat. Commun.">
        <title>Genome assembly with in vitro proximity ligation data and whole-genome triplication in lettuce.</title>
        <authorList>
            <person name="Reyes-Chin-Wo S."/>
            <person name="Wang Z."/>
            <person name="Yang X."/>
            <person name="Kozik A."/>
            <person name="Arikit S."/>
            <person name="Song C."/>
            <person name="Xia L."/>
            <person name="Froenicke L."/>
            <person name="Lavelle D.O."/>
            <person name="Truco M.J."/>
            <person name="Xia R."/>
            <person name="Zhu S."/>
            <person name="Xu C."/>
            <person name="Xu H."/>
            <person name="Xu X."/>
            <person name="Cox K."/>
            <person name="Korf I."/>
            <person name="Meyers B.C."/>
            <person name="Michelmore R.W."/>
        </authorList>
    </citation>
    <scope>NUCLEOTIDE SEQUENCE [LARGE SCALE GENOMIC DNA]</scope>
    <source>
        <strain evidence="2">cv. Salinas</strain>
        <tissue evidence="1">Seedlings</tissue>
    </source>
</reference>
<gene>
    <name evidence="1" type="ORF">LSAT_V11C100021970</name>
</gene>
<accession>A0A9R1WMR5</accession>